<protein>
    <submittedName>
        <fullName evidence="1">Uncharacterized protein</fullName>
    </submittedName>
</protein>
<dbReference type="GO" id="GO:0006355">
    <property type="term" value="P:regulation of DNA-templated transcription"/>
    <property type="evidence" value="ECO:0007669"/>
    <property type="project" value="InterPro"/>
</dbReference>
<evidence type="ECO:0000313" key="1">
    <source>
        <dbReference type="EMBL" id="AVO22590.1"/>
    </source>
</evidence>
<dbReference type="InterPro" id="IPR013321">
    <property type="entry name" value="Arc_rbn_hlx_hlx"/>
</dbReference>
<dbReference type="GeneID" id="55607751"/>
<dbReference type="InterPro" id="IPR045944">
    <property type="entry name" value="DUF6364"/>
</dbReference>
<keyword evidence="2" id="KW-1185">Reference proteome</keyword>
<dbReference type="RefSeq" id="YP_009837560.1">
    <property type="nucleotide sequence ID" value="NC_048701.1"/>
</dbReference>
<dbReference type="SUPFAM" id="SSF47598">
    <property type="entry name" value="Ribbon-helix-helix"/>
    <property type="match status" value="1"/>
</dbReference>
<reference evidence="1 2" key="1">
    <citation type="submission" date="2018-02" db="EMBL/GenBank/DDBJ databases">
        <title>Identification and Molecular Characterization of a Novel Bacteriophage isolated from Anoxybacillus caldiproteolyticus.</title>
        <authorList>
            <person name="Sahin E."/>
            <person name="Karaca B."/>
            <person name="Gursoy G.E."/>
            <person name="Coleri Cihan A."/>
        </authorList>
    </citation>
    <scope>NUCLEOTIDE SEQUENCE [LARGE SCALE GENOMIC DNA]</scope>
</reference>
<dbReference type="Pfam" id="PF19891">
    <property type="entry name" value="DUF6364"/>
    <property type="match status" value="1"/>
</dbReference>
<proteinExistence type="predicted"/>
<name>A0A2P1JTY2_9CAUD</name>
<dbReference type="Gene3D" id="1.10.1220.10">
    <property type="entry name" value="Met repressor-like"/>
    <property type="match status" value="1"/>
</dbReference>
<dbReference type="KEGG" id="vg:55607751"/>
<organism evidence="1 2">
    <name type="scientific">Anoxybacillus phage A403</name>
    <dbReference type="NCBI Taxonomy" id="2099336"/>
    <lineage>
        <taxon>Viruses</taxon>
        <taxon>Duplodnaviria</taxon>
        <taxon>Heunggongvirae</taxon>
        <taxon>Uroviricota</taxon>
        <taxon>Caudoviricetes</taxon>
        <taxon>Tandoganvirus</taxon>
        <taxon>Tandoganvirus A403</taxon>
    </lineage>
</organism>
<dbReference type="Proteomes" id="UP000240948">
    <property type="component" value="Segment"/>
</dbReference>
<accession>A0A2P1JTY2</accession>
<evidence type="ECO:0000313" key="2">
    <source>
        <dbReference type="Proteomes" id="UP000240948"/>
    </source>
</evidence>
<dbReference type="EMBL" id="MG969427">
    <property type="protein sequence ID" value="AVO22590.1"/>
    <property type="molecule type" value="Genomic_DNA"/>
</dbReference>
<sequence>MRKKFTTTLDEKIIKQLKQYALDRDTDASKVIEKALRELFDKEKK</sequence>
<dbReference type="InterPro" id="IPR010985">
    <property type="entry name" value="Ribbon_hlx_hlx"/>
</dbReference>